<evidence type="ECO:0000256" key="2">
    <source>
        <dbReference type="SAM" id="SignalP"/>
    </source>
</evidence>
<reference evidence="5 6" key="1">
    <citation type="submission" date="2019-08" db="EMBL/GenBank/DDBJ databases">
        <title>Archangium and Cystobacter genomes.</title>
        <authorList>
            <person name="Chen I.-C.K."/>
            <person name="Wielgoss S."/>
        </authorList>
    </citation>
    <scope>NUCLEOTIDE SEQUENCE [LARGE SCALE GENOMIC DNA]</scope>
    <source>
        <strain evidence="5 6">Cbm 6</strain>
    </source>
</reference>
<keyword evidence="6" id="KW-1185">Reference proteome</keyword>
<organism evidence="5 6">
    <name type="scientific">Archangium minus</name>
    <dbReference type="NCBI Taxonomy" id="83450"/>
    <lineage>
        <taxon>Bacteria</taxon>
        <taxon>Pseudomonadati</taxon>
        <taxon>Myxococcota</taxon>
        <taxon>Myxococcia</taxon>
        <taxon>Myxococcales</taxon>
        <taxon>Cystobacterineae</taxon>
        <taxon>Archangiaceae</taxon>
        <taxon>Archangium</taxon>
    </lineage>
</organism>
<dbReference type="InterPro" id="IPR038765">
    <property type="entry name" value="Papain-like_cys_pep_sf"/>
</dbReference>
<dbReference type="Gene3D" id="2.60.40.3140">
    <property type="match status" value="1"/>
</dbReference>
<proteinExistence type="predicted"/>
<dbReference type="EMBL" id="CP043494">
    <property type="protein sequence ID" value="WNG45855.1"/>
    <property type="molecule type" value="Genomic_DNA"/>
</dbReference>
<feature type="transmembrane region" description="Helical" evidence="1">
    <location>
        <begin position="677"/>
        <end position="695"/>
    </location>
</feature>
<dbReference type="Gene3D" id="3.10.620.30">
    <property type="match status" value="1"/>
</dbReference>
<dbReference type="Pfam" id="PF12969">
    <property type="entry name" value="DUF3857"/>
    <property type="match status" value="1"/>
</dbReference>
<evidence type="ECO:0000313" key="6">
    <source>
        <dbReference type="Proteomes" id="UP001611383"/>
    </source>
</evidence>
<evidence type="ECO:0000313" key="5">
    <source>
        <dbReference type="EMBL" id="WNG45855.1"/>
    </source>
</evidence>
<accession>A0ABY9WTT4</accession>
<feature type="domain" description="Transglutaminase-like" evidence="3">
    <location>
        <begin position="305"/>
        <end position="412"/>
    </location>
</feature>
<evidence type="ECO:0000256" key="1">
    <source>
        <dbReference type="SAM" id="Phobius"/>
    </source>
</evidence>
<dbReference type="SUPFAM" id="SSF54001">
    <property type="entry name" value="Cysteine proteinases"/>
    <property type="match status" value="1"/>
</dbReference>
<gene>
    <name evidence="5" type="ORF">F0U60_18370</name>
</gene>
<keyword evidence="1" id="KW-0812">Transmembrane</keyword>
<name>A0ABY9WTT4_9BACT</name>
<dbReference type="InterPro" id="IPR002931">
    <property type="entry name" value="Transglutaminase-like"/>
</dbReference>
<dbReference type="RefSeq" id="WP_395821540.1">
    <property type="nucleotide sequence ID" value="NZ_CP043494.1"/>
</dbReference>
<protein>
    <submittedName>
        <fullName evidence="5">DUF3857 domain-containing protein</fullName>
    </submittedName>
</protein>
<feature type="domain" description="DUF3857" evidence="4">
    <location>
        <begin position="89"/>
        <end position="254"/>
    </location>
</feature>
<feature type="chain" id="PRO_5046330845" evidence="2">
    <location>
        <begin position="34"/>
        <end position="798"/>
    </location>
</feature>
<evidence type="ECO:0000259" key="3">
    <source>
        <dbReference type="Pfam" id="PF01841"/>
    </source>
</evidence>
<dbReference type="PANTHER" id="PTHR33490">
    <property type="entry name" value="BLR5614 PROTEIN-RELATED"/>
    <property type="match status" value="1"/>
</dbReference>
<dbReference type="Proteomes" id="UP001611383">
    <property type="component" value="Chromosome"/>
</dbReference>
<feature type="signal peptide" evidence="2">
    <location>
        <begin position="1"/>
        <end position="33"/>
    </location>
</feature>
<keyword evidence="1" id="KW-1133">Transmembrane helix</keyword>
<keyword evidence="2" id="KW-0732">Signal</keyword>
<keyword evidence="1" id="KW-0472">Membrane</keyword>
<evidence type="ECO:0000259" key="4">
    <source>
        <dbReference type="Pfam" id="PF12969"/>
    </source>
</evidence>
<sequence>MSAAPTTLLRLTRLCASLALLGLALGPAAPASASPKSPEASPSSFDVRPPARWVRTISIEARDERPTEGAQGGVRYPLVDLQTRVSTRTQERYSHYTRQVLNEGGISEAAEISVSFDPSFERLTFHGVWLHRGGERLDVFEPAAVKVIQQEHELEQRLYNGTLSALLFVRDVRVGDTLEYAFTVEGRNPVFGDHFIGGFYTRRGVPVGHMYQRLLWPKGRTLYVKNHGTDLQPTVKDSGEEREYVWEQRDVPAIDFDDALPSWYDPWPSIQLSEYASWRDVARWAVPLYQTPSPLPPALAKEVDRLRSEHATPSARLLAALRFVQDHVRYLGLELGPNSHRPHAPEEVLAQRFGDCKDKSLLLVTLLRGLGIEAHPALVNTELQRTLDTRLPSPGAFDHVIVQVRLDGEEYWMDPTATLERGPLSEQRAQPYGRALIIDESTEALTSIPAPEAPEPTMEQEEHYVEGSGESGMGTALTVRTTWRGQQANSMRRMLATTGLKDLERESLNYYAREDPEIRTTAPLQVMDDPEHNVLTLVESYAINDFWKGGTRNFSGSSLATYLKRPRIARRTMPLAVTHPVHVFHRVRFEMNRSISLHDATQGEVDGPAGHFEYEYQLQEGGRLLLLDYRYRSLADAVEPAQLTEHLNTLDKIDADLGFYVTRAGGDRDMGAMAAFLWPWLVGGLGVGALFIFLGSNPRGKLAELQAWRRKRAFSRKFASGAGESPSQAIVLASEAEVPSEAARLRCECGASGAAEPHPPRTEELILGEQPLVVAKWTCVRCGRARHAYFAKAGSRAA</sequence>
<dbReference type="Pfam" id="PF01841">
    <property type="entry name" value="Transglut_core"/>
    <property type="match status" value="1"/>
</dbReference>
<dbReference type="InterPro" id="IPR024618">
    <property type="entry name" value="DUF3857"/>
</dbReference>